<dbReference type="SUPFAM" id="SSF52540">
    <property type="entry name" value="P-loop containing nucleoside triphosphate hydrolases"/>
    <property type="match status" value="1"/>
</dbReference>
<keyword evidence="4 6" id="KW-1133">Transmembrane helix</keyword>
<proteinExistence type="predicted"/>
<comment type="caution">
    <text evidence="8">The sequence shown here is derived from an EMBL/GenBank/DDBJ whole genome shotgun (WGS) entry which is preliminary data.</text>
</comment>
<dbReference type="GO" id="GO:0005886">
    <property type="term" value="C:plasma membrane"/>
    <property type="evidence" value="ECO:0007669"/>
    <property type="project" value="UniProtKB-SubCell"/>
</dbReference>
<evidence type="ECO:0000313" key="8">
    <source>
        <dbReference type="EMBL" id="OIQ85835.1"/>
    </source>
</evidence>
<keyword evidence="2" id="KW-1003">Cell membrane</keyword>
<organism evidence="8">
    <name type="scientific">mine drainage metagenome</name>
    <dbReference type="NCBI Taxonomy" id="410659"/>
    <lineage>
        <taxon>unclassified sequences</taxon>
        <taxon>metagenomes</taxon>
        <taxon>ecological metagenomes</taxon>
    </lineage>
</organism>
<dbReference type="InterPro" id="IPR027417">
    <property type="entry name" value="P-loop_NTPase"/>
</dbReference>
<gene>
    <name evidence="8" type="ORF">GALL_323100</name>
</gene>
<sequence length="604" mass="63286">MRPATKPGSAQPPGSAGLDLTTWALLAAGATLAAGGVLWLGAASACLLTGRPVPAGGALDALRTLTTPGDPAAGWPDPGQIPGPVPYWTATALVMSLLLAAALGIRSVVSRSRDRRTTDPAMLRNLPGMARQGEIDAAAGRRAVVRRGVVVRPSSDAMPRPEDVGYRLGHLGRRDLWCSVEDSVLLVGPPRMGKGVHVVIPWVLDAPGPVVATSTRPDTLAVTSRARAVRGPVAIFDPQRLAGLPGGLAWSPVRGCETPRTALVRARGLAAGVGFGRTVSDSDFWAGQTETALRCLLHAAALDGRRALDLYRWSLNPALAEDAVTILTRASRAADGWADALDAVIHTDPRTRDSVWLGVRQSLAAMADPDVLTAVDPAPGREFDPAAFLRGSGTLYLLASAVASGSSAPLIAAFVEDITETARVLAARAPGARLDPPLLLALDEIANLTPLPSLPQLMAEGGGSGITTLAVLQSLAQARNRWGEHAADTLWDAATVKLVLGGLAKYSDLDDVARLIGEIDELVETRTRARAGDRSTSTSIRTVPVLPASSLRTLPFGTGVLLLRQTRPAVIDLTPWTRRPDAVRLRADQAAVEHETAHPSEANR</sequence>
<name>A0A1J5R7Z6_9ZZZZ</name>
<evidence type="ECO:0000256" key="2">
    <source>
        <dbReference type="ARBA" id="ARBA00022475"/>
    </source>
</evidence>
<dbReference type="CDD" id="cd01127">
    <property type="entry name" value="TrwB_TraG_TraD_VirD4"/>
    <property type="match status" value="1"/>
</dbReference>
<dbReference type="AlphaFoldDB" id="A0A1J5R7Z6"/>
<protein>
    <submittedName>
        <fullName evidence="8">TraM recognition site of TraD and TraG</fullName>
    </submittedName>
</protein>
<evidence type="ECO:0000259" key="7">
    <source>
        <dbReference type="Pfam" id="PF12696"/>
    </source>
</evidence>
<comment type="subcellular location">
    <subcellularLocation>
        <location evidence="1">Cell membrane</location>
        <topology evidence="1">Multi-pass membrane protein</topology>
    </subcellularLocation>
</comment>
<feature type="transmembrane region" description="Helical" evidence="6">
    <location>
        <begin position="85"/>
        <end position="105"/>
    </location>
</feature>
<reference evidence="8" key="1">
    <citation type="submission" date="2016-10" db="EMBL/GenBank/DDBJ databases">
        <title>Sequence of Gallionella enrichment culture.</title>
        <authorList>
            <person name="Poehlein A."/>
            <person name="Muehling M."/>
            <person name="Daniel R."/>
        </authorList>
    </citation>
    <scope>NUCLEOTIDE SEQUENCE</scope>
</reference>
<evidence type="ECO:0000256" key="3">
    <source>
        <dbReference type="ARBA" id="ARBA00022692"/>
    </source>
</evidence>
<dbReference type="PANTHER" id="PTHR37937">
    <property type="entry name" value="CONJUGATIVE TRANSFER: DNA TRANSPORT"/>
    <property type="match status" value="1"/>
</dbReference>
<dbReference type="EMBL" id="MLJW01000517">
    <property type="protein sequence ID" value="OIQ85835.1"/>
    <property type="molecule type" value="Genomic_DNA"/>
</dbReference>
<evidence type="ECO:0000256" key="1">
    <source>
        <dbReference type="ARBA" id="ARBA00004651"/>
    </source>
</evidence>
<feature type="transmembrane region" description="Helical" evidence="6">
    <location>
        <begin position="20"/>
        <end position="42"/>
    </location>
</feature>
<evidence type="ECO:0000256" key="6">
    <source>
        <dbReference type="SAM" id="Phobius"/>
    </source>
</evidence>
<dbReference type="PANTHER" id="PTHR37937:SF1">
    <property type="entry name" value="CONJUGATIVE TRANSFER: DNA TRANSPORT"/>
    <property type="match status" value="1"/>
</dbReference>
<dbReference type="Gene3D" id="3.40.50.300">
    <property type="entry name" value="P-loop containing nucleotide triphosphate hydrolases"/>
    <property type="match status" value="1"/>
</dbReference>
<evidence type="ECO:0000256" key="5">
    <source>
        <dbReference type="ARBA" id="ARBA00023136"/>
    </source>
</evidence>
<feature type="domain" description="TraD/TraG TraM recognition site" evidence="7">
    <location>
        <begin position="437"/>
        <end position="555"/>
    </location>
</feature>
<keyword evidence="5 6" id="KW-0472">Membrane</keyword>
<keyword evidence="3 6" id="KW-0812">Transmembrane</keyword>
<accession>A0A1J5R7Z6</accession>
<dbReference type="InterPro" id="IPR032689">
    <property type="entry name" value="TraG-D_C"/>
</dbReference>
<evidence type="ECO:0000256" key="4">
    <source>
        <dbReference type="ARBA" id="ARBA00022989"/>
    </source>
</evidence>
<dbReference type="Pfam" id="PF12696">
    <property type="entry name" value="TraG-D_C"/>
    <property type="match status" value="1"/>
</dbReference>
<dbReference type="InterPro" id="IPR051539">
    <property type="entry name" value="T4SS-coupling_protein"/>
</dbReference>